<proteinExistence type="inferred from homology"/>
<evidence type="ECO:0000256" key="6">
    <source>
        <dbReference type="ARBA" id="ARBA00022755"/>
    </source>
</evidence>
<dbReference type="SUPFAM" id="SSF54810">
    <property type="entry name" value="GMP synthetase C-terminal dimerisation domain"/>
    <property type="match status" value="1"/>
</dbReference>
<dbReference type="SUPFAM" id="SSF52402">
    <property type="entry name" value="Adenine nucleotide alpha hydrolases-like"/>
    <property type="match status" value="1"/>
</dbReference>
<dbReference type="InterPro" id="IPR025777">
    <property type="entry name" value="GMPS_ATP_PPase_dom"/>
</dbReference>
<comment type="subunit">
    <text evidence="9">Homodimer.</text>
</comment>
<dbReference type="EC" id="6.3.5.2" evidence="9"/>
<comment type="catalytic activity">
    <reaction evidence="9">
        <text>XMP + L-glutamine + ATP + H2O = GMP + L-glutamate + AMP + diphosphate + 2 H(+)</text>
        <dbReference type="Rhea" id="RHEA:11680"/>
        <dbReference type="ChEBI" id="CHEBI:15377"/>
        <dbReference type="ChEBI" id="CHEBI:15378"/>
        <dbReference type="ChEBI" id="CHEBI:29985"/>
        <dbReference type="ChEBI" id="CHEBI:30616"/>
        <dbReference type="ChEBI" id="CHEBI:33019"/>
        <dbReference type="ChEBI" id="CHEBI:57464"/>
        <dbReference type="ChEBI" id="CHEBI:58115"/>
        <dbReference type="ChEBI" id="CHEBI:58359"/>
        <dbReference type="ChEBI" id="CHEBI:456215"/>
        <dbReference type="EC" id="6.3.5.2"/>
    </reaction>
</comment>
<feature type="active site" description="Nucleophile" evidence="9">
    <location>
        <position position="85"/>
    </location>
</feature>
<dbReference type="GO" id="GO:0005829">
    <property type="term" value="C:cytosol"/>
    <property type="evidence" value="ECO:0007669"/>
    <property type="project" value="TreeGrafter"/>
</dbReference>
<dbReference type="Pfam" id="PF02540">
    <property type="entry name" value="NAD_synthase"/>
    <property type="match status" value="1"/>
</dbReference>
<keyword evidence="4 9" id="KW-0547">Nucleotide-binding</keyword>
<dbReference type="FunFam" id="3.30.300.10:FF:000002">
    <property type="entry name" value="GMP synthase [glutamine-hydrolyzing]"/>
    <property type="match status" value="1"/>
</dbReference>
<evidence type="ECO:0000256" key="9">
    <source>
        <dbReference type="HAMAP-Rule" id="MF_00344"/>
    </source>
</evidence>
<evidence type="ECO:0000313" key="12">
    <source>
        <dbReference type="EMBL" id="OQD45703.1"/>
    </source>
</evidence>
<evidence type="ECO:0000256" key="2">
    <source>
        <dbReference type="ARBA" id="ARBA00005153"/>
    </source>
</evidence>
<evidence type="ECO:0000256" key="1">
    <source>
        <dbReference type="ARBA" id="ARBA00002332"/>
    </source>
</evidence>
<dbReference type="InterPro" id="IPR022955">
    <property type="entry name" value="GMP_synthase"/>
</dbReference>
<feature type="binding site" evidence="10">
    <location>
        <begin position="226"/>
        <end position="232"/>
    </location>
    <ligand>
        <name>ATP</name>
        <dbReference type="ChEBI" id="CHEBI:30616"/>
    </ligand>
</feature>
<dbReference type="Gene3D" id="3.40.50.620">
    <property type="entry name" value="HUPs"/>
    <property type="match status" value="1"/>
</dbReference>
<dbReference type="InterPro" id="IPR017926">
    <property type="entry name" value="GATASE"/>
</dbReference>
<dbReference type="RefSeq" id="WP_080324918.1">
    <property type="nucleotide sequence ID" value="NZ_MJUW02000077.1"/>
</dbReference>
<name>A0A1V6LZY6_9BACT</name>
<keyword evidence="3 9" id="KW-0436">Ligase</keyword>
<feature type="active site" evidence="9">
    <location>
        <position position="172"/>
    </location>
</feature>
<dbReference type="PANTHER" id="PTHR11922:SF2">
    <property type="entry name" value="GMP SYNTHASE [GLUTAMINE-HYDROLYZING]"/>
    <property type="match status" value="1"/>
</dbReference>
<evidence type="ECO:0000259" key="11">
    <source>
        <dbReference type="PROSITE" id="PS51553"/>
    </source>
</evidence>
<keyword evidence="7 9" id="KW-0067">ATP-binding</keyword>
<dbReference type="InterPro" id="IPR001674">
    <property type="entry name" value="GMP_synth_C"/>
</dbReference>
<keyword evidence="8 9" id="KW-0315">Glutamine amidotransferase</keyword>
<dbReference type="PRINTS" id="PR00096">
    <property type="entry name" value="GATASE"/>
</dbReference>
<dbReference type="SUPFAM" id="SSF52317">
    <property type="entry name" value="Class I glutamine amidotransferase-like"/>
    <property type="match status" value="1"/>
</dbReference>
<dbReference type="Gene3D" id="3.30.300.10">
    <property type="match status" value="1"/>
</dbReference>
<dbReference type="InterPro" id="IPR029062">
    <property type="entry name" value="Class_I_gatase-like"/>
</dbReference>
<comment type="caution">
    <text evidence="12">The sequence shown here is derived from an EMBL/GenBank/DDBJ whole genome shotgun (WGS) entry which is preliminary data.</text>
</comment>
<dbReference type="AlphaFoldDB" id="A0A1V6LZY6"/>
<dbReference type="Proteomes" id="UP000242219">
    <property type="component" value="Unassembled WGS sequence"/>
</dbReference>
<dbReference type="NCBIfam" id="NF000848">
    <property type="entry name" value="PRK00074.1"/>
    <property type="match status" value="1"/>
</dbReference>
<keyword evidence="5 9" id="KW-0332">GMP biosynthesis</keyword>
<dbReference type="UniPathway" id="UPA00189">
    <property type="reaction ID" value="UER00296"/>
</dbReference>
<dbReference type="CDD" id="cd01742">
    <property type="entry name" value="GATase1_GMP_Synthase"/>
    <property type="match status" value="1"/>
</dbReference>
<dbReference type="PROSITE" id="PS51273">
    <property type="entry name" value="GATASE_TYPE_1"/>
    <property type="match status" value="1"/>
</dbReference>
<sequence length="516" mass="57542">MMDDKKEKILILDFGSQYAQLIARRVRENNVYSEIVSHKITIAEIQKANPKGIILSGGPASVYAKNAPRCDEGIAALGIPILGICYGMQLGCQMLGATVRPTTAREYGKTACTFNTESKLFKALARDAVVWMSHGDQVVELPAEFESLAFTNNCPFAAVKHRRKDFYAVQFHPEVSHTPQGNHIIRNFLYEICGCAGDWKMHSYIEKSVSEIRKQVGEGRVICGLSGGVDSAVTAALIHRAIGNRLSCIFVDNGLLRNYEADEVIKTFKENFTIDLHAIDAQNRFLEKLKGVTDPEKKRKIIGHEFIEVFKEEAKKISQAKFLAQGTLYPDVIESIPAHGGPTVTIKSHHNVGGLPAELGFELVEPLRLLFKDEVRKIGEALGLPEELVWRHPFPGPGLAIRIIGEVTKPRLDILRNADRIVIEEIRKAGLYRSIAQCFAVLLPLSTVGVMGDERSYENVIAVRAVETTDFMTANWYRIPYDVLEIISSRIINEVKGVNRVVYDISTKPPSTIEWE</sequence>
<dbReference type="FunFam" id="3.40.50.620:FF:000001">
    <property type="entry name" value="GMP synthase [glutamine-hydrolyzing]"/>
    <property type="match status" value="1"/>
</dbReference>
<dbReference type="InterPro" id="IPR022310">
    <property type="entry name" value="NAD/GMP_synthase"/>
</dbReference>
<protein>
    <recommendedName>
        <fullName evidence="9">GMP synthase [glutamine-hydrolyzing]</fullName>
        <ecNumber evidence="9">6.3.5.2</ecNumber>
    </recommendedName>
    <alternativeName>
        <fullName evidence="9">GMP synthetase</fullName>
    </alternativeName>
    <alternativeName>
        <fullName evidence="9">Glutamine amidotransferase</fullName>
    </alternativeName>
</protein>
<gene>
    <name evidence="9" type="primary">guaA</name>
    <name evidence="12" type="ORF">BIY37_06980</name>
</gene>
<dbReference type="InterPro" id="IPR014729">
    <property type="entry name" value="Rossmann-like_a/b/a_fold"/>
</dbReference>
<dbReference type="NCBIfam" id="TIGR00888">
    <property type="entry name" value="guaA_Nterm"/>
    <property type="match status" value="1"/>
</dbReference>
<evidence type="ECO:0000256" key="8">
    <source>
        <dbReference type="ARBA" id="ARBA00022962"/>
    </source>
</evidence>
<dbReference type="Gene3D" id="3.40.50.880">
    <property type="match status" value="1"/>
</dbReference>
<dbReference type="InterPro" id="IPR004739">
    <property type="entry name" value="GMP_synth_GATase"/>
</dbReference>
<dbReference type="PRINTS" id="PR00097">
    <property type="entry name" value="ANTSNTHASEII"/>
</dbReference>
<dbReference type="NCBIfam" id="TIGR00884">
    <property type="entry name" value="guaA_Cterm"/>
    <property type="match status" value="1"/>
</dbReference>
<evidence type="ECO:0000256" key="7">
    <source>
        <dbReference type="ARBA" id="ARBA00022840"/>
    </source>
</evidence>
<dbReference type="PANTHER" id="PTHR11922">
    <property type="entry name" value="GMP SYNTHASE-RELATED"/>
    <property type="match status" value="1"/>
</dbReference>
<dbReference type="PROSITE" id="PS51553">
    <property type="entry name" value="GMPS_ATP_PPASE"/>
    <property type="match status" value="1"/>
</dbReference>
<keyword evidence="13" id="KW-1185">Reference proteome</keyword>
<dbReference type="Pfam" id="PF00117">
    <property type="entry name" value="GATase"/>
    <property type="match status" value="1"/>
</dbReference>
<comment type="pathway">
    <text evidence="2 9">Purine metabolism; GMP biosynthesis; GMP from XMP (L-Gln route): step 1/1.</text>
</comment>
<organism evidence="12 13">
    <name type="scientific">Candidatus Brocadia sapporoensis</name>
    <dbReference type="NCBI Taxonomy" id="392547"/>
    <lineage>
        <taxon>Bacteria</taxon>
        <taxon>Pseudomonadati</taxon>
        <taxon>Planctomycetota</taxon>
        <taxon>Candidatus Brocadiia</taxon>
        <taxon>Candidatus Brocadiales</taxon>
        <taxon>Candidatus Brocadiaceae</taxon>
        <taxon>Candidatus Brocadia</taxon>
    </lineage>
</organism>
<feature type="domain" description="GMPS ATP-PPase" evidence="11">
    <location>
        <begin position="199"/>
        <end position="391"/>
    </location>
</feature>
<dbReference type="Pfam" id="PF00958">
    <property type="entry name" value="GMP_synt_C"/>
    <property type="match status" value="1"/>
</dbReference>
<dbReference type="HAMAP" id="MF_00344">
    <property type="entry name" value="GMP_synthase"/>
    <property type="match status" value="1"/>
</dbReference>
<dbReference type="GO" id="GO:0005524">
    <property type="term" value="F:ATP binding"/>
    <property type="evidence" value="ECO:0007669"/>
    <property type="project" value="UniProtKB-UniRule"/>
</dbReference>
<keyword evidence="6 9" id="KW-0658">Purine biosynthesis</keyword>
<dbReference type="FunFam" id="3.40.50.880:FF:000001">
    <property type="entry name" value="GMP synthase [glutamine-hydrolyzing]"/>
    <property type="match status" value="1"/>
</dbReference>
<evidence type="ECO:0000256" key="3">
    <source>
        <dbReference type="ARBA" id="ARBA00022598"/>
    </source>
</evidence>
<accession>A0A1V6LZY6</accession>
<dbReference type="EMBL" id="MJUW02000077">
    <property type="protein sequence ID" value="OQD45703.1"/>
    <property type="molecule type" value="Genomic_DNA"/>
</dbReference>
<dbReference type="CDD" id="cd01997">
    <property type="entry name" value="GMP_synthase_C"/>
    <property type="match status" value="1"/>
</dbReference>
<evidence type="ECO:0000313" key="13">
    <source>
        <dbReference type="Proteomes" id="UP000242219"/>
    </source>
</evidence>
<feature type="active site" evidence="9">
    <location>
        <position position="174"/>
    </location>
</feature>
<evidence type="ECO:0000256" key="10">
    <source>
        <dbReference type="PROSITE-ProRule" id="PRU00886"/>
    </source>
</evidence>
<dbReference type="GO" id="GO:0003921">
    <property type="term" value="F:GMP synthase activity"/>
    <property type="evidence" value="ECO:0007669"/>
    <property type="project" value="InterPro"/>
</dbReference>
<comment type="function">
    <text evidence="1 9">Catalyzes the synthesis of GMP from XMP.</text>
</comment>
<evidence type="ECO:0000256" key="4">
    <source>
        <dbReference type="ARBA" id="ARBA00022741"/>
    </source>
</evidence>
<evidence type="ECO:0000256" key="5">
    <source>
        <dbReference type="ARBA" id="ARBA00022749"/>
    </source>
</evidence>
<reference evidence="12 13" key="1">
    <citation type="journal article" date="2016" name="Genome Announc.">
        <title>Draft Genome Sequence of the Anaerobic Ammonium-Oxidizing Bacterium 'Candidatus Brocadia sp. 40'.</title>
        <authorList>
            <person name="Ali M."/>
            <person name="Haroon M.F."/>
            <person name="Narita Y."/>
            <person name="Zhang L."/>
            <person name="Rangel Shaw D."/>
            <person name="Okabe S."/>
            <person name="Saikaly P.E."/>
        </authorList>
    </citation>
    <scope>NUCLEOTIDE SEQUENCE [LARGE SCALE GENOMIC DNA]</scope>
    <source>
        <strain evidence="12 13">40</strain>
    </source>
</reference>